<dbReference type="EMBL" id="JAAOYO010000006">
    <property type="protein sequence ID" value="NII42682.1"/>
    <property type="molecule type" value="Genomic_DNA"/>
</dbReference>
<name>A0ABX0TB56_9MICO</name>
<organism evidence="2 3">
    <name type="scientific">Curtobacterium salicis</name>
    <dbReference type="NCBI Taxonomy" id="1779862"/>
    <lineage>
        <taxon>Bacteria</taxon>
        <taxon>Bacillati</taxon>
        <taxon>Actinomycetota</taxon>
        <taxon>Actinomycetes</taxon>
        <taxon>Micrococcales</taxon>
        <taxon>Microbacteriaceae</taxon>
        <taxon>Curtobacterium</taxon>
    </lineage>
</organism>
<sequence length="85" mass="8720">MTDLLIALCVAAFFGAAWSAGRILPKAVAVCFPVAVLIAVIIVAATGGLGTVRDWFMAGVVICITAIITSAGRGSRRRNSRAADS</sequence>
<proteinExistence type="predicted"/>
<evidence type="ECO:0000256" key="1">
    <source>
        <dbReference type="SAM" id="Phobius"/>
    </source>
</evidence>
<keyword evidence="3" id="KW-1185">Reference proteome</keyword>
<protein>
    <submittedName>
        <fullName evidence="2">Uncharacterized protein</fullName>
    </submittedName>
</protein>
<dbReference type="RefSeq" id="WP_252728514.1">
    <property type="nucleotide sequence ID" value="NZ_JAAOYO010000006.1"/>
</dbReference>
<feature type="transmembrane region" description="Helical" evidence="1">
    <location>
        <begin position="29"/>
        <end position="48"/>
    </location>
</feature>
<keyword evidence="1" id="KW-0472">Membrane</keyword>
<comment type="caution">
    <text evidence="2">The sequence shown here is derived from an EMBL/GenBank/DDBJ whole genome shotgun (WGS) entry which is preliminary data.</text>
</comment>
<accession>A0ABX0TB56</accession>
<gene>
    <name evidence="2" type="ORF">E9228_003356</name>
</gene>
<evidence type="ECO:0000313" key="3">
    <source>
        <dbReference type="Proteomes" id="UP001318300"/>
    </source>
</evidence>
<dbReference type="Proteomes" id="UP001318300">
    <property type="component" value="Unassembled WGS sequence"/>
</dbReference>
<keyword evidence="1" id="KW-0812">Transmembrane</keyword>
<evidence type="ECO:0000313" key="2">
    <source>
        <dbReference type="EMBL" id="NII42682.1"/>
    </source>
</evidence>
<keyword evidence="1" id="KW-1133">Transmembrane helix</keyword>
<feature type="transmembrane region" description="Helical" evidence="1">
    <location>
        <begin position="55"/>
        <end position="72"/>
    </location>
</feature>
<reference evidence="2 3" key="1">
    <citation type="submission" date="2020-03" db="EMBL/GenBank/DDBJ databases">
        <title>Above-ground endophytic microbial communities from plants in different locations in the United States.</title>
        <authorList>
            <person name="Frank C."/>
        </authorList>
    </citation>
    <scope>NUCLEOTIDE SEQUENCE [LARGE SCALE GENOMIC DNA]</scope>
    <source>
        <strain evidence="2 3">WW7</strain>
    </source>
</reference>